<dbReference type="InterPro" id="IPR011528">
    <property type="entry name" value="NERD"/>
</dbReference>
<protein>
    <submittedName>
        <fullName evidence="3">Nuclease-related domain</fullName>
    </submittedName>
</protein>
<feature type="domain" description="NERD" evidence="2">
    <location>
        <begin position="42"/>
        <end position="160"/>
    </location>
</feature>
<dbReference type="AlphaFoldDB" id="A0A449AC77"/>
<proteinExistence type="predicted"/>
<reference evidence="3 4" key="1">
    <citation type="submission" date="2019-01" db="EMBL/GenBank/DDBJ databases">
        <authorList>
            <consortium name="Pathogen Informatics"/>
        </authorList>
    </citation>
    <scope>NUCLEOTIDE SEQUENCE [LARGE SCALE GENOMIC DNA]</scope>
    <source>
        <strain evidence="3 4">NCTC10118</strain>
    </source>
</reference>
<evidence type="ECO:0000259" key="2">
    <source>
        <dbReference type="PROSITE" id="PS50965"/>
    </source>
</evidence>
<gene>
    <name evidence="3" type="ORF">NCTC10118_00049</name>
</gene>
<dbReference type="PROSITE" id="PS50965">
    <property type="entry name" value="NERD"/>
    <property type="match status" value="1"/>
</dbReference>
<evidence type="ECO:0000313" key="3">
    <source>
        <dbReference type="EMBL" id="VEU62542.1"/>
    </source>
</evidence>
<evidence type="ECO:0000256" key="1">
    <source>
        <dbReference type="SAM" id="Phobius"/>
    </source>
</evidence>
<dbReference type="EMBL" id="LR214972">
    <property type="protein sequence ID" value="VEU62542.1"/>
    <property type="molecule type" value="Genomic_DNA"/>
</dbReference>
<evidence type="ECO:0000313" key="4">
    <source>
        <dbReference type="Proteomes" id="UP000289952"/>
    </source>
</evidence>
<keyword evidence="1" id="KW-1133">Transmembrane helix</keyword>
<dbReference type="Pfam" id="PF08378">
    <property type="entry name" value="NERD"/>
    <property type="match status" value="1"/>
</dbReference>
<keyword evidence="4" id="KW-1185">Reference proteome</keyword>
<name>A0A449AC77_9BACT</name>
<dbReference type="RefSeq" id="WP_129620875.1">
    <property type="nucleotide sequence ID" value="NZ_LR214972.1"/>
</dbReference>
<feature type="transmembrane region" description="Helical" evidence="1">
    <location>
        <begin position="6"/>
        <end position="30"/>
    </location>
</feature>
<sequence length="232" mass="26989">MTNQQFLIITIILIVIFSLGFIVSFSLFILHKYVHNLKAQKKGFMFEDSINNKLKTLLKATDFNFISGGAYKLDKTLYEVDAIFFNKSMLVCAEYKYFQGVLSGDSYGNELNLSNEKNKKIKVKNPITQNESHVKNIFKTTNKKLPYASLIIFPDDLKLEISNIPAHVIICKVNEIESKVNQLYNEASTLEQTINIKEFHNTLKAFEISILAEKLYFRNKIMKQRRKYEYKN</sequence>
<keyword evidence="1" id="KW-0812">Transmembrane</keyword>
<organism evidence="3 4">
    <name type="scientific">Mycoplasmopsis bovirhinis</name>
    <dbReference type="NCBI Taxonomy" id="29553"/>
    <lineage>
        <taxon>Bacteria</taxon>
        <taxon>Bacillati</taxon>
        <taxon>Mycoplasmatota</taxon>
        <taxon>Mycoplasmoidales</taxon>
        <taxon>Metamycoplasmataceae</taxon>
        <taxon>Mycoplasmopsis</taxon>
    </lineage>
</organism>
<dbReference type="Proteomes" id="UP000289952">
    <property type="component" value="Chromosome"/>
</dbReference>
<dbReference type="OrthoDB" id="400116at2"/>
<accession>A0A449AC77</accession>
<keyword evidence="1" id="KW-0472">Membrane</keyword>